<evidence type="ECO:0000256" key="7">
    <source>
        <dbReference type="ARBA" id="ARBA00023014"/>
    </source>
</evidence>
<accession>A0A2J5P7U7</accession>
<dbReference type="AlphaFoldDB" id="A0A2J5P7U7"/>
<dbReference type="PANTHER" id="PTHR30389">
    <property type="entry name" value="FUMARATE HYDRATASE-RELATED"/>
    <property type="match status" value="1"/>
</dbReference>
<reference evidence="13 14" key="2">
    <citation type="submission" date="2018-01" db="EMBL/GenBank/DDBJ databases">
        <title>Genomic study of Klebsiella pneumoniae.</title>
        <authorList>
            <person name="Yang Y."/>
            <person name="Bicalho R."/>
        </authorList>
    </citation>
    <scope>NUCLEOTIDE SEQUENCE [LARGE SCALE GENOMIC DNA]</scope>
    <source>
        <strain evidence="13 14">A10</strain>
    </source>
</reference>
<keyword evidence="8 13" id="KW-0456">Lyase</keyword>
<dbReference type="EMBL" id="PIDR01001647">
    <property type="protein sequence ID" value="PLO61925.1"/>
    <property type="molecule type" value="Genomic_DNA"/>
</dbReference>
<dbReference type="GO" id="GO:0008730">
    <property type="term" value="F:L(+)-tartrate dehydratase activity"/>
    <property type="evidence" value="ECO:0007669"/>
    <property type="project" value="UniProtKB-EC"/>
</dbReference>
<evidence type="ECO:0000259" key="12">
    <source>
        <dbReference type="Pfam" id="PF05681"/>
    </source>
</evidence>
<name>A0A2J5P7U7_9ENTR</name>
<dbReference type="InterPro" id="IPR004646">
    <property type="entry name" value="Fe-S_hydro-lyase_TtdA-typ_cat"/>
</dbReference>
<dbReference type="NCBIfam" id="TIGR00722">
    <property type="entry name" value="ttdA_fumA_fumB"/>
    <property type="match status" value="1"/>
</dbReference>
<evidence type="ECO:0000256" key="6">
    <source>
        <dbReference type="ARBA" id="ARBA00023004"/>
    </source>
</evidence>
<dbReference type="Proteomes" id="UP000234667">
    <property type="component" value="Unassembled WGS sequence"/>
</dbReference>
<evidence type="ECO:0000256" key="1">
    <source>
        <dbReference type="ARBA" id="ARBA00001915"/>
    </source>
</evidence>
<organism evidence="13 14">
    <name type="scientific">Klebsiella michiganensis</name>
    <dbReference type="NCBI Taxonomy" id="1134687"/>
    <lineage>
        <taxon>Bacteria</taxon>
        <taxon>Pseudomonadati</taxon>
        <taxon>Pseudomonadota</taxon>
        <taxon>Gammaproteobacteria</taxon>
        <taxon>Enterobacterales</taxon>
        <taxon>Enterobacteriaceae</taxon>
        <taxon>Klebsiella/Raoultella group</taxon>
        <taxon>Klebsiella</taxon>
    </lineage>
</organism>
<evidence type="ECO:0000313" key="14">
    <source>
        <dbReference type="Proteomes" id="UP000234667"/>
    </source>
</evidence>
<evidence type="ECO:0000256" key="3">
    <source>
        <dbReference type="ARBA" id="ARBA00011209"/>
    </source>
</evidence>
<evidence type="ECO:0000256" key="10">
    <source>
        <dbReference type="ARBA" id="ARBA00040103"/>
    </source>
</evidence>
<dbReference type="EC" id="4.2.1.32" evidence="9"/>
<evidence type="ECO:0000256" key="8">
    <source>
        <dbReference type="ARBA" id="ARBA00023239"/>
    </source>
</evidence>
<evidence type="ECO:0000256" key="11">
    <source>
        <dbReference type="ARBA" id="ARBA00049253"/>
    </source>
</evidence>
<evidence type="ECO:0000313" key="13">
    <source>
        <dbReference type="EMBL" id="PLO61925.1"/>
    </source>
</evidence>
<feature type="domain" description="Fe-S hydro-lyase tartrate dehydratase alpha-type catalytic" evidence="12">
    <location>
        <begin position="13"/>
        <end position="153"/>
    </location>
</feature>
<dbReference type="GO" id="GO:0046872">
    <property type="term" value="F:metal ion binding"/>
    <property type="evidence" value="ECO:0007669"/>
    <property type="project" value="UniProtKB-KW"/>
</dbReference>
<keyword evidence="4" id="KW-0004">4Fe-4S</keyword>
<feature type="non-terminal residue" evidence="13">
    <location>
        <position position="154"/>
    </location>
</feature>
<dbReference type="PANTHER" id="PTHR30389:SF19">
    <property type="entry name" value="L(+)-TARTRATE DEHYDRATASE SUBUNIT ALPHA"/>
    <property type="match status" value="1"/>
</dbReference>
<proteinExistence type="inferred from homology"/>
<comment type="cofactor">
    <cofactor evidence="1">
        <name>iron-sulfur cluster</name>
        <dbReference type="ChEBI" id="CHEBI:30408"/>
    </cofactor>
</comment>
<comment type="similarity">
    <text evidence="2">Belongs to the class-I fumarase family.</text>
</comment>
<keyword evidence="6" id="KW-0408">Iron</keyword>
<keyword evidence="5" id="KW-0479">Metal-binding</keyword>
<comment type="caution">
    <text evidence="13">The sequence shown here is derived from an EMBL/GenBank/DDBJ whole genome shotgun (WGS) entry which is preliminary data.</text>
</comment>
<evidence type="ECO:0000256" key="9">
    <source>
        <dbReference type="ARBA" id="ARBA00039027"/>
    </source>
</evidence>
<reference evidence="13 14" key="1">
    <citation type="submission" date="2017-11" db="EMBL/GenBank/DDBJ databases">
        <authorList>
            <person name="Han C.G."/>
        </authorList>
    </citation>
    <scope>NUCLEOTIDE SEQUENCE [LARGE SCALE GENOMIC DNA]</scope>
    <source>
        <strain evidence="13 14">A10</strain>
    </source>
</reference>
<sequence>MSKSEQISHMTNVMAKFVGYTGKVLPDDVTAKLEDLHKKETSKLADVIFTTMIENQRLAKELDRPSCQDTGVIQFLVECGANFPLIGELEALLREAVIKATVDSPLRHNSVETFDEYNTGKNVGKGTPTVFWEIVPNSDQCSIYTYMAGGGCSL</sequence>
<comment type="catalytic activity">
    <reaction evidence="11">
        <text>(2R,3R)-tartrate = oxaloacetate + H2O</text>
        <dbReference type="Rhea" id="RHEA:15413"/>
        <dbReference type="ChEBI" id="CHEBI:15377"/>
        <dbReference type="ChEBI" id="CHEBI:16452"/>
        <dbReference type="ChEBI" id="CHEBI:30924"/>
        <dbReference type="EC" id="4.2.1.32"/>
    </reaction>
</comment>
<comment type="subunit">
    <text evidence="3">Tetramer of two alpha and two beta subunits.</text>
</comment>
<evidence type="ECO:0000256" key="5">
    <source>
        <dbReference type="ARBA" id="ARBA00022723"/>
    </source>
</evidence>
<evidence type="ECO:0000256" key="2">
    <source>
        <dbReference type="ARBA" id="ARBA00008876"/>
    </source>
</evidence>
<protein>
    <recommendedName>
        <fullName evidence="10">L(+)-tartrate dehydratase subunit alpha</fullName>
        <ecNumber evidence="9">4.2.1.32</ecNumber>
    </recommendedName>
</protein>
<evidence type="ECO:0000256" key="4">
    <source>
        <dbReference type="ARBA" id="ARBA00022485"/>
    </source>
</evidence>
<dbReference type="Pfam" id="PF05681">
    <property type="entry name" value="Fumerase"/>
    <property type="match status" value="1"/>
</dbReference>
<gene>
    <name evidence="13" type="ORF">CWN49_32150</name>
</gene>
<dbReference type="GO" id="GO:0051539">
    <property type="term" value="F:4 iron, 4 sulfur cluster binding"/>
    <property type="evidence" value="ECO:0007669"/>
    <property type="project" value="UniProtKB-KW"/>
</dbReference>
<keyword evidence="7" id="KW-0411">Iron-sulfur</keyword>
<dbReference type="InterPro" id="IPR051208">
    <property type="entry name" value="Class-I_Fumarase/Tartrate_DH"/>
</dbReference>